<organism evidence="3 4">
    <name type="scientific">Nocardiopsis endophytica</name>
    <dbReference type="NCBI Taxonomy" id="3018445"/>
    <lineage>
        <taxon>Bacteria</taxon>
        <taxon>Bacillati</taxon>
        <taxon>Actinomycetota</taxon>
        <taxon>Actinomycetes</taxon>
        <taxon>Streptosporangiales</taxon>
        <taxon>Nocardiopsidaceae</taxon>
        <taxon>Nocardiopsis</taxon>
    </lineage>
</organism>
<feature type="signal peptide" evidence="2">
    <location>
        <begin position="1"/>
        <end position="23"/>
    </location>
</feature>
<feature type="region of interest" description="Disordered" evidence="1">
    <location>
        <begin position="24"/>
        <end position="61"/>
    </location>
</feature>
<gene>
    <name evidence="3" type="ORF">O4J56_10475</name>
</gene>
<feature type="chain" id="PRO_5046822154" description="Lipoprotein" evidence="2">
    <location>
        <begin position="24"/>
        <end position="253"/>
    </location>
</feature>
<name>A0ABT4U281_9ACTN</name>
<comment type="caution">
    <text evidence="3">The sequence shown here is derived from an EMBL/GenBank/DDBJ whole genome shotgun (WGS) entry which is preliminary data.</text>
</comment>
<evidence type="ECO:0000256" key="1">
    <source>
        <dbReference type="SAM" id="MobiDB-lite"/>
    </source>
</evidence>
<protein>
    <recommendedName>
        <fullName evidence="5">Lipoprotein</fullName>
    </recommendedName>
</protein>
<evidence type="ECO:0000313" key="4">
    <source>
        <dbReference type="Proteomes" id="UP001527866"/>
    </source>
</evidence>
<dbReference type="PROSITE" id="PS51257">
    <property type="entry name" value="PROKAR_LIPOPROTEIN"/>
    <property type="match status" value="1"/>
</dbReference>
<evidence type="ECO:0008006" key="5">
    <source>
        <dbReference type="Google" id="ProtNLM"/>
    </source>
</evidence>
<sequence>MNGTLPKALLLLPVLLLAGCVSPPDGDEEQGAPPAYGGEEGPGRFDGVAADRGERGGPVGGDLRVSVVRTEATANDTVELMTGEELAEPAGDNGAVAMDWTSRLSITFASAERSGGDVVFSGTASYLHDEGSYIVHSKDFTVLVPEEGDAEGEEGAGGFASYTAEDGEVLAELTPDEPTADFSVTIADVPDESASERYEGGLTGRYIRYETPVELWGHTVEPPMDIIPGRLCYAEGKDWHDVELFEQPSMPCG</sequence>
<keyword evidence="4" id="KW-1185">Reference proteome</keyword>
<dbReference type="Proteomes" id="UP001527866">
    <property type="component" value="Unassembled WGS sequence"/>
</dbReference>
<keyword evidence="2" id="KW-0732">Signal</keyword>
<dbReference type="RefSeq" id="WP_270685526.1">
    <property type="nucleotide sequence ID" value="NZ_JAQFWQ010000023.1"/>
</dbReference>
<evidence type="ECO:0000313" key="3">
    <source>
        <dbReference type="EMBL" id="MDA2811061.1"/>
    </source>
</evidence>
<accession>A0ABT4U281</accession>
<dbReference type="EMBL" id="JAQFWQ010000023">
    <property type="protein sequence ID" value="MDA2811061.1"/>
    <property type="molecule type" value="Genomic_DNA"/>
</dbReference>
<proteinExistence type="predicted"/>
<reference evidence="3 4" key="1">
    <citation type="submission" date="2023-01" db="EMBL/GenBank/DDBJ databases">
        <title>Draft genome sequence of Nocardiopsis sp. RSe5-2 isolated from halophytes.</title>
        <authorList>
            <person name="Duangmal K."/>
            <person name="Chantavorakit T."/>
        </authorList>
    </citation>
    <scope>NUCLEOTIDE SEQUENCE [LARGE SCALE GENOMIC DNA]</scope>
    <source>
        <strain evidence="3 4">RSe5-2</strain>
    </source>
</reference>
<evidence type="ECO:0000256" key="2">
    <source>
        <dbReference type="SAM" id="SignalP"/>
    </source>
</evidence>